<evidence type="ECO:0000259" key="5">
    <source>
        <dbReference type="PROSITE" id="PS51154"/>
    </source>
</evidence>
<dbReference type="eggNOG" id="ENOG502S60W">
    <property type="taxonomic scope" value="Eukaryota"/>
</dbReference>
<dbReference type="Gene3D" id="3.40.220.10">
    <property type="entry name" value="Leucine Aminopeptidase, subunit E, domain 1"/>
    <property type="match status" value="1"/>
</dbReference>
<dbReference type="SMART" id="SM00506">
    <property type="entry name" value="A1pp"/>
    <property type="match status" value="1"/>
</dbReference>
<keyword evidence="7" id="KW-1185">Reference proteome</keyword>
<comment type="similarity">
    <text evidence="1">Belongs to the POA1 family.</text>
</comment>
<dbReference type="InterPro" id="IPR002589">
    <property type="entry name" value="Macro_dom"/>
</dbReference>
<feature type="domain" description="Macro" evidence="5">
    <location>
        <begin position="1"/>
        <end position="170"/>
    </location>
</feature>
<evidence type="ECO:0000256" key="2">
    <source>
        <dbReference type="ARBA" id="ARBA00012983"/>
    </source>
</evidence>
<dbReference type="SUPFAM" id="SSF52949">
    <property type="entry name" value="Macro domain-like"/>
    <property type="match status" value="1"/>
</dbReference>
<dbReference type="RefSeq" id="XP_003668122.1">
    <property type="nucleotide sequence ID" value="XM_003668074.1"/>
</dbReference>
<evidence type="ECO:0000313" key="7">
    <source>
        <dbReference type="Proteomes" id="UP000000689"/>
    </source>
</evidence>
<dbReference type="EMBL" id="HE580267">
    <property type="protein sequence ID" value="CCD22879.1"/>
    <property type="molecule type" value="Genomic_DNA"/>
</dbReference>
<dbReference type="HOGENOM" id="CLU_054419_1_2_1"/>
<dbReference type="OrthoDB" id="2155246at2759"/>
<dbReference type="GeneID" id="11497463"/>
<proteinExistence type="inferred from homology"/>
<dbReference type="InterPro" id="IPR050892">
    <property type="entry name" value="ADP-ribose_metab_enzymes"/>
</dbReference>
<dbReference type="GO" id="GO:0016791">
    <property type="term" value="F:phosphatase activity"/>
    <property type="evidence" value="ECO:0007669"/>
    <property type="project" value="EnsemblFungi"/>
</dbReference>
<accession>G0W4Z1</accession>
<comment type="catalytic activity">
    <reaction evidence="4">
        <text>ADP-alpha-D-ribose 1''-phosphate + H2O = ADP-D-ribose + phosphate</text>
        <dbReference type="Rhea" id="RHEA:25029"/>
        <dbReference type="ChEBI" id="CHEBI:15377"/>
        <dbReference type="ChEBI" id="CHEBI:43474"/>
        <dbReference type="ChEBI" id="CHEBI:57967"/>
        <dbReference type="ChEBI" id="CHEBI:58753"/>
        <dbReference type="EC" id="3.1.3.84"/>
    </reaction>
</comment>
<dbReference type="GO" id="GO:0140291">
    <property type="term" value="P:peptidyl-glutamate ADP-deribosylation"/>
    <property type="evidence" value="ECO:0007669"/>
    <property type="project" value="TreeGrafter"/>
</dbReference>
<dbReference type="STRING" id="1071378.G0W4Z1"/>
<dbReference type="PANTHER" id="PTHR12521">
    <property type="entry name" value="PROTEIN C6ORF130"/>
    <property type="match status" value="1"/>
</dbReference>
<dbReference type="InterPro" id="IPR043472">
    <property type="entry name" value="Macro_dom-like"/>
</dbReference>
<dbReference type="AlphaFoldDB" id="G0W4Z1"/>
<dbReference type="GO" id="GO:0047407">
    <property type="term" value="F:ADP-ribosyl-[dinitrogen reductase] hydrolase activity"/>
    <property type="evidence" value="ECO:0007669"/>
    <property type="project" value="EnsemblFungi"/>
</dbReference>
<dbReference type="PANTHER" id="PTHR12521:SF0">
    <property type="entry name" value="ADP-RIBOSE GLYCOHYDROLASE OARD1"/>
    <property type="match status" value="1"/>
</dbReference>
<evidence type="ECO:0000313" key="6">
    <source>
        <dbReference type="EMBL" id="CCD22879.1"/>
    </source>
</evidence>
<dbReference type="PROSITE" id="PS51154">
    <property type="entry name" value="MACRO"/>
    <property type="match status" value="1"/>
</dbReference>
<dbReference type="Proteomes" id="UP000000689">
    <property type="component" value="Chromosome 1"/>
</dbReference>
<reference evidence="6 7" key="1">
    <citation type="journal article" date="2011" name="Proc. Natl. Acad. Sci. U.S.A.">
        <title>Evolutionary erosion of yeast sex chromosomes by mating-type switching accidents.</title>
        <authorList>
            <person name="Gordon J.L."/>
            <person name="Armisen D."/>
            <person name="Proux-Wera E."/>
            <person name="Oheigeartaigh S.S."/>
            <person name="Byrne K.P."/>
            <person name="Wolfe K.H."/>
        </authorList>
    </citation>
    <scope>NUCLEOTIDE SEQUENCE [LARGE SCALE GENOMIC DNA]</scope>
    <source>
        <strain evidence="7">ATCC 10597 / BCRC 20456 / CBS 421 / NBRC 0211 / NRRL Y-12639</strain>
    </source>
</reference>
<organism evidence="6 7">
    <name type="scientific">Naumovozyma dairenensis (strain ATCC 10597 / BCRC 20456 / CBS 421 / NBRC 0211 / NRRL Y-12639)</name>
    <name type="common">Saccharomyces dairenensis</name>
    <dbReference type="NCBI Taxonomy" id="1071378"/>
    <lineage>
        <taxon>Eukaryota</taxon>
        <taxon>Fungi</taxon>
        <taxon>Dikarya</taxon>
        <taxon>Ascomycota</taxon>
        <taxon>Saccharomycotina</taxon>
        <taxon>Saccharomycetes</taxon>
        <taxon>Saccharomycetales</taxon>
        <taxon>Saccharomycetaceae</taxon>
        <taxon>Naumovozyma</taxon>
    </lineage>
</organism>
<protein>
    <recommendedName>
        <fullName evidence="3">ADP-ribose 1''-phosphate phosphatase</fullName>
        <ecNumber evidence="2">3.1.3.84</ecNumber>
    </recommendedName>
</protein>
<dbReference type="OMA" id="CQGSWGK"/>
<dbReference type="EC" id="3.1.3.84" evidence="2"/>
<evidence type="ECO:0000256" key="4">
    <source>
        <dbReference type="ARBA" id="ARBA00034427"/>
    </source>
</evidence>
<sequence>MQNIKYAAGDLLKPRTYKRIIIHSCNCNGSWGGGFAYALARKYPQAEDTYMKHCDKYGANLLGTCLLLPSFEGDNVLIACLFTSAFGGSRHDDSRSILEYTEMALNDLMDTIETRRIDEMHPFSFEGENLKNFELEMPKINSGIFGVPWAKTEEILKKYKHQASFTVYAL</sequence>
<evidence type="ECO:0000256" key="3">
    <source>
        <dbReference type="ARBA" id="ARBA00019744"/>
    </source>
</evidence>
<dbReference type="KEGG" id="ndi:NDAI_0A07250"/>
<evidence type="ECO:0000256" key="1">
    <source>
        <dbReference type="ARBA" id="ARBA00006575"/>
    </source>
</evidence>
<dbReference type="Pfam" id="PF01661">
    <property type="entry name" value="Macro"/>
    <property type="match status" value="1"/>
</dbReference>
<gene>
    <name evidence="6" type="primary">NDAI0A07250</name>
    <name evidence="6" type="ordered locus">NDAI_0A07250</name>
</gene>
<name>G0W4Z1_NAUDC</name>
<dbReference type="CDD" id="cd02901">
    <property type="entry name" value="Macro_Poa1p-like"/>
    <property type="match status" value="1"/>
</dbReference>